<evidence type="ECO:0000313" key="3">
    <source>
        <dbReference type="Proteomes" id="UP001251857"/>
    </source>
</evidence>
<sequence length="94" mass="10348">MPQQPLTDRVQAVREVTSLFRVERFVYLAIIVVCLLVLIVLVVMAAQRGEMRTAEIVPMFGSGGVISVMTGRLLHMWNRAVDLLEQPANPDGGG</sequence>
<keyword evidence="1" id="KW-1133">Transmembrane helix</keyword>
<accession>A0ABU3C3A0</accession>
<dbReference type="Proteomes" id="UP001251857">
    <property type="component" value="Unassembled WGS sequence"/>
</dbReference>
<name>A0ABU3C3A0_9GAMM</name>
<organism evidence="2 3">
    <name type="scientific">Spectribacter hydrogenoxidans</name>
    <dbReference type="NCBI Taxonomy" id="3075608"/>
    <lineage>
        <taxon>Bacteria</taxon>
        <taxon>Pseudomonadati</taxon>
        <taxon>Pseudomonadota</taxon>
        <taxon>Gammaproteobacteria</taxon>
        <taxon>Salinisphaerales</taxon>
        <taxon>Salinisphaeraceae</taxon>
        <taxon>Spectribacter</taxon>
    </lineage>
</organism>
<protein>
    <submittedName>
        <fullName evidence="2">Uncharacterized protein</fullName>
    </submittedName>
</protein>
<gene>
    <name evidence="2" type="ORF">RM532_13780</name>
</gene>
<dbReference type="RefSeq" id="WP_311653915.1">
    <property type="nucleotide sequence ID" value="NZ_JAVRIB010000016.1"/>
</dbReference>
<feature type="transmembrane region" description="Helical" evidence="1">
    <location>
        <begin position="56"/>
        <end position="74"/>
    </location>
</feature>
<feature type="transmembrane region" description="Helical" evidence="1">
    <location>
        <begin position="25"/>
        <end position="44"/>
    </location>
</feature>
<proteinExistence type="predicted"/>
<comment type="caution">
    <text evidence="2">The sequence shown here is derived from an EMBL/GenBank/DDBJ whole genome shotgun (WGS) entry which is preliminary data.</text>
</comment>
<keyword evidence="1" id="KW-0812">Transmembrane</keyword>
<keyword evidence="1" id="KW-0472">Membrane</keyword>
<keyword evidence="3" id="KW-1185">Reference proteome</keyword>
<dbReference type="EMBL" id="JAVRIB010000016">
    <property type="protein sequence ID" value="MDT0636020.1"/>
    <property type="molecule type" value="Genomic_DNA"/>
</dbReference>
<evidence type="ECO:0000256" key="1">
    <source>
        <dbReference type="SAM" id="Phobius"/>
    </source>
</evidence>
<evidence type="ECO:0000313" key="2">
    <source>
        <dbReference type="EMBL" id="MDT0636020.1"/>
    </source>
</evidence>
<reference evidence="2 3" key="1">
    <citation type="submission" date="2023-09" db="EMBL/GenBank/DDBJ databases">
        <authorList>
            <person name="Rey-Velasco X."/>
        </authorList>
    </citation>
    <scope>NUCLEOTIDE SEQUENCE [LARGE SCALE GENOMIC DNA]</scope>
    <source>
        <strain evidence="2 3">W335</strain>
    </source>
</reference>